<feature type="region of interest" description="Disordered" evidence="1">
    <location>
        <begin position="277"/>
        <end position="301"/>
    </location>
</feature>
<protein>
    <submittedName>
        <fullName evidence="2">Uncharacterized protein</fullName>
    </submittedName>
</protein>
<gene>
    <name evidence="2" type="ORF">D0Z08_31230</name>
</gene>
<dbReference type="EMBL" id="QXGH01000057">
    <property type="protein sequence ID" value="RHW22782.1"/>
    <property type="molecule type" value="Genomic_DNA"/>
</dbReference>
<dbReference type="AlphaFoldDB" id="A0A417XSC3"/>
<dbReference type="Proteomes" id="UP000283644">
    <property type="component" value="Unassembled WGS sequence"/>
</dbReference>
<evidence type="ECO:0000313" key="3">
    <source>
        <dbReference type="Proteomes" id="UP000283644"/>
    </source>
</evidence>
<evidence type="ECO:0000313" key="2">
    <source>
        <dbReference type="EMBL" id="RHW22782.1"/>
    </source>
</evidence>
<organism evidence="2 3">
    <name type="scientific">Nocardioides immobilis</name>
    <dbReference type="NCBI Taxonomy" id="2049295"/>
    <lineage>
        <taxon>Bacteria</taxon>
        <taxon>Bacillati</taxon>
        <taxon>Actinomycetota</taxon>
        <taxon>Actinomycetes</taxon>
        <taxon>Propionibacteriales</taxon>
        <taxon>Nocardioidaceae</taxon>
        <taxon>Nocardioides</taxon>
    </lineage>
</organism>
<reference evidence="2 3" key="1">
    <citation type="submission" date="2018-09" db="EMBL/GenBank/DDBJ databases">
        <title>Genome sequencing of Nocardioides immobilis CCTCC AB 2017083 for comparison to Nocardioides silvaticus.</title>
        <authorList>
            <person name="Li C."/>
            <person name="Wang G."/>
        </authorList>
    </citation>
    <scope>NUCLEOTIDE SEQUENCE [LARGE SCALE GENOMIC DNA]</scope>
    <source>
        <strain evidence="2 3">CCTCC AB 2017083</strain>
    </source>
</reference>
<sequence length="301" mass="33773">MTSSPGAQRTDKDGSRRFTPVNYSFDTRAHILDTVVEDDWEPAIREQWLGNIASVREHLIHQFGAEDHEQKIQNFTDLGTEPWSLVALHNVYLRQIRYAFVGMNYYPALLGACGLGERILNQLVLTLRADYANHEATKHVATQQSIDKWDKCIRALTEWGLFTADVASDYRKLMKLRHGAVHYRSELDSGDAREPALAAVLLLGKIIQEVFTPIGNRPFYFAGPIGRAYVQLEAESEPFVKHFVLPACALVSPIYRFHANSATPGGFDVYDDEDYGATDPALSDAEFADPSRASPQVPMPF</sequence>
<evidence type="ECO:0000256" key="1">
    <source>
        <dbReference type="SAM" id="MobiDB-lite"/>
    </source>
</evidence>
<accession>A0A417XSC3</accession>
<proteinExistence type="predicted"/>
<comment type="caution">
    <text evidence="2">The sequence shown here is derived from an EMBL/GenBank/DDBJ whole genome shotgun (WGS) entry which is preliminary data.</text>
</comment>
<name>A0A417XSC3_9ACTN</name>
<keyword evidence="3" id="KW-1185">Reference proteome</keyword>